<feature type="transmembrane region" description="Helical" evidence="5">
    <location>
        <begin position="51"/>
        <end position="71"/>
    </location>
</feature>
<feature type="transmembrane region" description="Helical" evidence="5">
    <location>
        <begin position="337"/>
        <end position="359"/>
    </location>
</feature>
<dbReference type="PROSITE" id="PS50850">
    <property type="entry name" value="MFS"/>
    <property type="match status" value="1"/>
</dbReference>
<feature type="transmembrane region" description="Helical" evidence="5">
    <location>
        <begin position="188"/>
        <end position="208"/>
    </location>
</feature>
<dbReference type="SUPFAM" id="SSF103473">
    <property type="entry name" value="MFS general substrate transporter"/>
    <property type="match status" value="1"/>
</dbReference>
<dbReference type="KEGG" id="mcn:Mcup_0219"/>
<evidence type="ECO:0000256" key="3">
    <source>
        <dbReference type="ARBA" id="ARBA00022989"/>
    </source>
</evidence>
<evidence type="ECO:0000256" key="2">
    <source>
        <dbReference type="ARBA" id="ARBA00022692"/>
    </source>
</evidence>
<dbReference type="Gene3D" id="1.20.1720.10">
    <property type="entry name" value="Multidrug resistance protein D"/>
    <property type="match status" value="1"/>
</dbReference>
<reference evidence="7 8" key="1">
    <citation type="journal article" date="2011" name="J. Bacteriol.">
        <title>Complete genome sequence of Metallosphaera cuprina, a metal sulfide-oxidizing archaeon from a hot spring.</title>
        <authorList>
            <person name="Liu L.J."/>
            <person name="You X.Y."/>
            <person name="Zheng H."/>
            <person name="Wang S."/>
            <person name="Jiang C.Y."/>
            <person name="Liu S.J."/>
        </authorList>
    </citation>
    <scope>NUCLEOTIDE SEQUENCE [LARGE SCALE GENOMIC DNA]</scope>
    <source>
        <strain evidence="7 8">Ar-4</strain>
    </source>
</reference>
<feature type="transmembrane region" description="Helical" evidence="5">
    <location>
        <begin position="83"/>
        <end position="102"/>
    </location>
</feature>
<feature type="transmembrane region" description="Helical" evidence="5">
    <location>
        <begin position="21"/>
        <end position="45"/>
    </location>
</feature>
<dbReference type="EMBL" id="CP002656">
    <property type="protein sequence ID" value="AEB94328.1"/>
    <property type="molecule type" value="Genomic_DNA"/>
</dbReference>
<dbReference type="InterPro" id="IPR020846">
    <property type="entry name" value="MFS_dom"/>
</dbReference>
<dbReference type="PANTHER" id="PTHR23501:SF192">
    <property type="entry name" value="TRANSPORTER"/>
    <property type="match status" value="1"/>
</dbReference>
<feature type="transmembrane region" description="Helical" evidence="5">
    <location>
        <begin position="108"/>
        <end position="132"/>
    </location>
</feature>
<dbReference type="Pfam" id="PF07690">
    <property type="entry name" value="MFS_1"/>
    <property type="match status" value="1"/>
</dbReference>
<evidence type="ECO:0000256" key="5">
    <source>
        <dbReference type="SAM" id="Phobius"/>
    </source>
</evidence>
<keyword evidence="2 5" id="KW-0812">Transmembrane</keyword>
<keyword evidence="4 5" id="KW-0472">Membrane</keyword>
<dbReference type="STRING" id="1006006.Mcup_0219"/>
<proteinExistence type="predicted"/>
<dbReference type="GO" id="GO:0022857">
    <property type="term" value="F:transmembrane transporter activity"/>
    <property type="evidence" value="ECO:0007669"/>
    <property type="project" value="InterPro"/>
</dbReference>
<dbReference type="PATRIC" id="fig|1006006.8.peg.220"/>
<evidence type="ECO:0000256" key="4">
    <source>
        <dbReference type="ARBA" id="ARBA00023136"/>
    </source>
</evidence>
<name>F4FYT9_METCR</name>
<evidence type="ECO:0000259" key="6">
    <source>
        <dbReference type="PROSITE" id="PS50850"/>
    </source>
</evidence>
<dbReference type="PANTHER" id="PTHR23501">
    <property type="entry name" value="MAJOR FACILITATOR SUPERFAMILY"/>
    <property type="match status" value="1"/>
</dbReference>
<dbReference type="Gene3D" id="1.20.1250.20">
    <property type="entry name" value="MFS general substrate transporter like domains"/>
    <property type="match status" value="1"/>
</dbReference>
<keyword evidence="3 5" id="KW-1133">Transmembrane helix</keyword>
<evidence type="ECO:0000313" key="8">
    <source>
        <dbReference type="Proteomes" id="UP000007812"/>
    </source>
</evidence>
<comment type="subcellular location">
    <subcellularLocation>
        <location evidence="1">Membrane</location>
        <topology evidence="1">Multi-pass membrane protein</topology>
    </subcellularLocation>
</comment>
<dbReference type="HOGENOM" id="CLU_000960_34_0_2"/>
<feature type="transmembrane region" description="Helical" evidence="5">
    <location>
        <begin position="152"/>
        <end position="176"/>
    </location>
</feature>
<keyword evidence="8" id="KW-1185">Reference proteome</keyword>
<dbReference type="Proteomes" id="UP000007812">
    <property type="component" value="Chromosome"/>
</dbReference>
<feature type="transmembrane region" description="Helical" evidence="5">
    <location>
        <begin position="220"/>
        <end position="239"/>
    </location>
</feature>
<feature type="transmembrane region" description="Helical" evidence="5">
    <location>
        <begin position="291"/>
        <end position="311"/>
    </location>
</feature>
<feature type="domain" description="Major facilitator superfamily (MFS) profile" evidence="6">
    <location>
        <begin position="1"/>
        <end position="363"/>
    </location>
</feature>
<evidence type="ECO:0000313" key="7">
    <source>
        <dbReference type="EMBL" id="AEB94328.1"/>
    </source>
</evidence>
<dbReference type="AlphaFoldDB" id="F4FYT9"/>
<organism evidence="7 8">
    <name type="scientific">Metallosphaera cuprina (strain Ar-4)</name>
    <dbReference type="NCBI Taxonomy" id="1006006"/>
    <lineage>
        <taxon>Archaea</taxon>
        <taxon>Thermoproteota</taxon>
        <taxon>Thermoprotei</taxon>
        <taxon>Sulfolobales</taxon>
        <taxon>Sulfolobaceae</taxon>
        <taxon>Metallosphaera</taxon>
    </lineage>
</organism>
<dbReference type="InterPro" id="IPR036259">
    <property type="entry name" value="MFS_trans_sf"/>
</dbReference>
<protein>
    <submittedName>
        <fullName evidence="7">Major facilitator transporter</fullName>
    </submittedName>
</protein>
<feature type="transmembrane region" description="Helical" evidence="5">
    <location>
        <begin position="251"/>
        <end position="270"/>
    </location>
</feature>
<dbReference type="GO" id="GO:0005886">
    <property type="term" value="C:plasma membrane"/>
    <property type="evidence" value="ECO:0007669"/>
    <property type="project" value="TreeGrafter"/>
</dbReference>
<sequence length="378" mass="40473">MFPLAFSLIREEFPQKLVPTAQGIVSAMFGAGSAIALPIGAYISQNFGWQYTYHSVIPFVVLMAILTSTQIKESRFRNPNTKIDFIGASVLSISLATMILGFSEAPTWGWTSMLTLGTLLISVISFGLFIYVESIRPFPLISIKLLKKRNVLVANMAAIIAGFAIFMGSQTLTYLFEEPNPIGFDLDIQSTGLALLPTALIQLLAGPAAGKLISSKGPKLVMIAGSAILIPVYLLLSFLVSGGGSQLIDSIIFFATLAMLGATLLNVSLVNMLTFSVERQVMGTATSINTVFRLIGGTIGPSIAGAIMGTYESSIISMIPVGGTTIFYPVVLPSDEAFSLIYLLATFLAVTMTFIAFMAKDIKIGVEIRRENELVAGH</sequence>
<dbReference type="eggNOG" id="arCOG00144">
    <property type="taxonomic scope" value="Archaea"/>
</dbReference>
<dbReference type="InterPro" id="IPR011701">
    <property type="entry name" value="MFS"/>
</dbReference>
<accession>F4FYT9</accession>
<gene>
    <name evidence="7" type="ordered locus">Mcup_0219</name>
</gene>
<evidence type="ECO:0000256" key="1">
    <source>
        <dbReference type="ARBA" id="ARBA00004141"/>
    </source>
</evidence>